<name>A0ABV4V6R2_9BACL</name>
<evidence type="ECO:0000313" key="2">
    <source>
        <dbReference type="EMBL" id="MFB0845779.1"/>
    </source>
</evidence>
<dbReference type="Proteomes" id="UP001575622">
    <property type="component" value="Unassembled WGS sequence"/>
</dbReference>
<evidence type="ECO:0000313" key="3">
    <source>
        <dbReference type="Proteomes" id="UP001575622"/>
    </source>
</evidence>
<dbReference type="EMBL" id="JBHDLN010000016">
    <property type="protein sequence ID" value="MFB0845779.1"/>
    <property type="molecule type" value="Genomic_DNA"/>
</dbReference>
<keyword evidence="3" id="KW-1185">Reference proteome</keyword>
<keyword evidence="1" id="KW-0732">Signal</keyword>
<feature type="chain" id="PRO_5045729478" evidence="1">
    <location>
        <begin position="25"/>
        <end position="128"/>
    </location>
</feature>
<sequence>MKKLVLSLSSLVIASSLAVAPVFAEYAQSWSKSSIAGGGFEGSSYFYIEKKSTVTIGVDQGPSDTKLRYTLCSTNKCTTSRELSGSQQSAKLTWTDVLPGGAYYIAIENLSTKESWSYGNVYVTANGD</sequence>
<dbReference type="RefSeq" id="WP_373955826.1">
    <property type="nucleotide sequence ID" value="NZ_JBHDLN010000016.1"/>
</dbReference>
<gene>
    <name evidence="2" type="ORF">ACEU3E_26685</name>
</gene>
<organism evidence="2 3">
    <name type="scientific">Paenibacillus oleatilyticus</name>
    <dbReference type="NCBI Taxonomy" id="2594886"/>
    <lineage>
        <taxon>Bacteria</taxon>
        <taxon>Bacillati</taxon>
        <taxon>Bacillota</taxon>
        <taxon>Bacilli</taxon>
        <taxon>Bacillales</taxon>
        <taxon>Paenibacillaceae</taxon>
        <taxon>Paenibacillus</taxon>
    </lineage>
</organism>
<feature type="signal peptide" evidence="1">
    <location>
        <begin position="1"/>
        <end position="24"/>
    </location>
</feature>
<reference evidence="2 3" key="1">
    <citation type="submission" date="2024-09" db="EMBL/GenBank/DDBJ databases">
        <authorList>
            <person name="Makale K.P.P."/>
            <person name="Makhzoum A."/>
            <person name="Rantong G."/>
            <person name="Rahube T.O."/>
        </authorList>
    </citation>
    <scope>NUCLEOTIDE SEQUENCE [LARGE SCALE GENOMIC DNA]</scope>
    <source>
        <strain evidence="2 3">KM_D13</strain>
    </source>
</reference>
<comment type="caution">
    <text evidence="2">The sequence shown here is derived from an EMBL/GenBank/DDBJ whole genome shotgun (WGS) entry which is preliminary data.</text>
</comment>
<accession>A0ABV4V6R2</accession>
<protein>
    <submittedName>
        <fullName evidence="2">Uncharacterized protein</fullName>
    </submittedName>
</protein>
<proteinExistence type="predicted"/>
<evidence type="ECO:0000256" key="1">
    <source>
        <dbReference type="SAM" id="SignalP"/>
    </source>
</evidence>